<comment type="caution">
    <text evidence="1">The sequence shown here is derived from an EMBL/GenBank/DDBJ whole genome shotgun (WGS) entry which is preliminary data.</text>
</comment>
<protein>
    <submittedName>
        <fullName evidence="1">Uncharacterized protein</fullName>
    </submittedName>
</protein>
<evidence type="ECO:0000313" key="1">
    <source>
        <dbReference type="EMBL" id="KAK9121677.1"/>
    </source>
</evidence>
<organism evidence="1 2">
    <name type="scientific">Stephania yunnanensis</name>
    <dbReference type="NCBI Taxonomy" id="152371"/>
    <lineage>
        <taxon>Eukaryota</taxon>
        <taxon>Viridiplantae</taxon>
        <taxon>Streptophyta</taxon>
        <taxon>Embryophyta</taxon>
        <taxon>Tracheophyta</taxon>
        <taxon>Spermatophyta</taxon>
        <taxon>Magnoliopsida</taxon>
        <taxon>Ranunculales</taxon>
        <taxon>Menispermaceae</taxon>
        <taxon>Menispermoideae</taxon>
        <taxon>Cissampelideae</taxon>
        <taxon>Stephania</taxon>
    </lineage>
</organism>
<sequence length="62" mass="7390">MENLLLFLKIDHSVTFMKFEWQNVVIVYNKMHITPLHPLVLLEILRKLRTGVLHFCFVVLVV</sequence>
<reference evidence="1 2" key="1">
    <citation type="submission" date="2024-01" db="EMBL/GenBank/DDBJ databases">
        <title>Genome assemblies of Stephania.</title>
        <authorList>
            <person name="Yang L."/>
        </authorList>
    </citation>
    <scope>NUCLEOTIDE SEQUENCE [LARGE SCALE GENOMIC DNA]</scope>
    <source>
        <strain evidence="1">YNDBR</strain>
        <tissue evidence="1">Leaf</tissue>
    </source>
</reference>
<dbReference type="EMBL" id="JBBNAF010000008">
    <property type="protein sequence ID" value="KAK9121677.1"/>
    <property type="molecule type" value="Genomic_DNA"/>
</dbReference>
<evidence type="ECO:0000313" key="2">
    <source>
        <dbReference type="Proteomes" id="UP001420932"/>
    </source>
</evidence>
<keyword evidence="2" id="KW-1185">Reference proteome</keyword>
<gene>
    <name evidence="1" type="ORF">Syun_019294</name>
</gene>
<name>A0AAP0ITU5_9MAGN</name>
<dbReference type="Proteomes" id="UP001420932">
    <property type="component" value="Unassembled WGS sequence"/>
</dbReference>
<dbReference type="AlphaFoldDB" id="A0AAP0ITU5"/>
<proteinExistence type="predicted"/>
<accession>A0AAP0ITU5</accession>